<evidence type="ECO:0000256" key="1">
    <source>
        <dbReference type="SAM" id="MobiDB-lite"/>
    </source>
</evidence>
<dbReference type="EMBL" id="AZIM01002521">
    <property type="protein sequence ID" value="ETE63878.1"/>
    <property type="molecule type" value="Genomic_DNA"/>
</dbReference>
<accession>V8NQC9</accession>
<organism evidence="2 3">
    <name type="scientific">Ophiophagus hannah</name>
    <name type="common">King cobra</name>
    <name type="synonym">Naja hannah</name>
    <dbReference type="NCBI Taxonomy" id="8665"/>
    <lineage>
        <taxon>Eukaryota</taxon>
        <taxon>Metazoa</taxon>
        <taxon>Chordata</taxon>
        <taxon>Craniata</taxon>
        <taxon>Vertebrata</taxon>
        <taxon>Euteleostomi</taxon>
        <taxon>Lepidosauria</taxon>
        <taxon>Squamata</taxon>
        <taxon>Bifurcata</taxon>
        <taxon>Unidentata</taxon>
        <taxon>Episquamata</taxon>
        <taxon>Toxicofera</taxon>
        <taxon>Serpentes</taxon>
        <taxon>Colubroidea</taxon>
        <taxon>Elapidae</taxon>
        <taxon>Elapinae</taxon>
        <taxon>Ophiophagus</taxon>
    </lineage>
</organism>
<evidence type="ECO:0000313" key="3">
    <source>
        <dbReference type="Proteomes" id="UP000018936"/>
    </source>
</evidence>
<feature type="compositionally biased region" description="Basic residues" evidence="1">
    <location>
        <begin position="1"/>
        <end position="15"/>
    </location>
</feature>
<dbReference type="OrthoDB" id="7697409at2759"/>
<name>V8NQC9_OPHHA</name>
<sequence>MELKEGKRHMKKLKKNVSTTEKKMSRLLKDTNLAIENTETNTWAKTNQQIYSIGAIITTQLGYSGIKQKQQNQSPKWKIQLERKNNKLRTDISNLKNLKGRKWKNNKIKKSLQKRYHRGTKTIKEVSKEDDSFKGLVYIFSSKCTQQDLPRISKSIISNNLISVTASDAKKECGGMNGLEDRKLIAVVFLYEHDVQSASEMVWFQPGCPGDFCATLPYSPELPESISYLFEAAFQPQSGAVKQSKCLWVTNEPLVNERPNENLVDKELLTFIAVGIASSQKDENG</sequence>
<proteinExistence type="predicted"/>
<reference evidence="2 3" key="1">
    <citation type="journal article" date="2013" name="Proc. Natl. Acad. Sci. U.S.A.">
        <title>The king cobra genome reveals dynamic gene evolution and adaptation in the snake venom system.</title>
        <authorList>
            <person name="Vonk F.J."/>
            <person name="Casewell N.R."/>
            <person name="Henkel C.V."/>
            <person name="Heimberg A.M."/>
            <person name="Jansen H.J."/>
            <person name="McCleary R.J."/>
            <person name="Kerkkamp H.M."/>
            <person name="Vos R.A."/>
            <person name="Guerreiro I."/>
            <person name="Calvete J.J."/>
            <person name="Wuster W."/>
            <person name="Woods A.E."/>
            <person name="Logan J.M."/>
            <person name="Harrison R.A."/>
            <person name="Castoe T.A."/>
            <person name="de Koning A.P."/>
            <person name="Pollock D.D."/>
            <person name="Yandell M."/>
            <person name="Calderon D."/>
            <person name="Renjifo C."/>
            <person name="Currier R.B."/>
            <person name="Salgado D."/>
            <person name="Pla D."/>
            <person name="Sanz L."/>
            <person name="Hyder A.S."/>
            <person name="Ribeiro J.M."/>
            <person name="Arntzen J.W."/>
            <person name="van den Thillart G.E."/>
            <person name="Boetzer M."/>
            <person name="Pirovano W."/>
            <person name="Dirks R.P."/>
            <person name="Spaink H.P."/>
            <person name="Duboule D."/>
            <person name="McGlinn E."/>
            <person name="Kini R.M."/>
            <person name="Richardson M.K."/>
        </authorList>
    </citation>
    <scope>NUCLEOTIDE SEQUENCE</scope>
    <source>
        <tissue evidence="2">Blood</tissue>
    </source>
</reference>
<evidence type="ECO:0000313" key="2">
    <source>
        <dbReference type="EMBL" id="ETE63878.1"/>
    </source>
</evidence>
<protein>
    <submittedName>
        <fullName evidence="2">Uncharacterized protein</fullName>
    </submittedName>
</protein>
<dbReference type="AlphaFoldDB" id="V8NQC9"/>
<feature type="region of interest" description="Disordered" evidence="1">
    <location>
        <begin position="1"/>
        <end position="21"/>
    </location>
</feature>
<dbReference type="Proteomes" id="UP000018936">
    <property type="component" value="Unassembled WGS sequence"/>
</dbReference>
<gene>
    <name evidence="2" type="ORF">L345_10354</name>
</gene>
<feature type="non-terminal residue" evidence="2">
    <location>
        <position position="1"/>
    </location>
</feature>
<keyword evidence="3" id="KW-1185">Reference proteome</keyword>
<comment type="caution">
    <text evidence="2">The sequence shown here is derived from an EMBL/GenBank/DDBJ whole genome shotgun (WGS) entry which is preliminary data.</text>
</comment>